<dbReference type="AlphaFoldDB" id="A0A9P1N7Y6"/>
<dbReference type="EMBL" id="CANHGI010000005">
    <property type="protein sequence ID" value="CAI5451107.1"/>
    <property type="molecule type" value="Genomic_DNA"/>
</dbReference>
<keyword evidence="4" id="KW-0732">Signal</keyword>
<feature type="domain" description="MD-2-related lipid-recognition" evidence="5">
    <location>
        <begin position="26"/>
        <end position="153"/>
    </location>
</feature>
<dbReference type="GO" id="GO:0005576">
    <property type="term" value="C:extracellular region"/>
    <property type="evidence" value="ECO:0007669"/>
    <property type="project" value="UniProtKB-SubCell"/>
</dbReference>
<protein>
    <recommendedName>
        <fullName evidence="5">MD-2-related lipid-recognition domain-containing protein</fullName>
    </recommendedName>
</protein>
<accession>A0A9P1N7Y6</accession>
<dbReference type="Gene3D" id="2.60.40.770">
    <property type="match status" value="1"/>
</dbReference>
<evidence type="ECO:0000256" key="1">
    <source>
        <dbReference type="ARBA" id="ARBA00004613"/>
    </source>
</evidence>
<sequence length="156" mass="17509">MLFTKIALFSCLLVLSSYADFSPLKHKTCDHKGTILSVTAENFEALKEGTKTVAKFKVGQKPKIRIEFTAHSNSETMKNQIKAKVEDNLLDFPQPGRNACKFGVQCPVVAGQTQTFEQEIEIQDNQKGYNNIPVRWEIVNEKGESEVCIIFLAKVV</sequence>
<dbReference type="FunFam" id="2.60.40.770:FF:000001">
    <property type="entry name" value="NPC intracellular cholesterol transporter 2"/>
    <property type="match status" value="1"/>
</dbReference>
<evidence type="ECO:0000313" key="6">
    <source>
        <dbReference type="EMBL" id="CAI5451107.1"/>
    </source>
</evidence>
<dbReference type="Pfam" id="PF02221">
    <property type="entry name" value="E1_DerP2_DerF2"/>
    <property type="match status" value="1"/>
</dbReference>
<evidence type="ECO:0000256" key="2">
    <source>
        <dbReference type="ARBA" id="ARBA00006370"/>
    </source>
</evidence>
<keyword evidence="3" id="KW-0964">Secreted</keyword>
<dbReference type="SMART" id="SM00737">
    <property type="entry name" value="ML"/>
    <property type="match status" value="1"/>
</dbReference>
<proteinExistence type="inferred from homology"/>
<gene>
    <name evidence="6" type="ORF">CAMP_LOCUS13744</name>
</gene>
<dbReference type="InterPro" id="IPR014756">
    <property type="entry name" value="Ig_E-set"/>
</dbReference>
<dbReference type="InterPro" id="IPR003172">
    <property type="entry name" value="ML_dom"/>
</dbReference>
<comment type="similarity">
    <text evidence="2">Belongs to the NPC2 family.</text>
</comment>
<organism evidence="6 7">
    <name type="scientific">Caenorhabditis angaria</name>
    <dbReference type="NCBI Taxonomy" id="860376"/>
    <lineage>
        <taxon>Eukaryota</taxon>
        <taxon>Metazoa</taxon>
        <taxon>Ecdysozoa</taxon>
        <taxon>Nematoda</taxon>
        <taxon>Chromadorea</taxon>
        <taxon>Rhabditida</taxon>
        <taxon>Rhabditina</taxon>
        <taxon>Rhabditomorpha</taxon>
        <taxon>Rhabditoidea</taxon>
        <taxon>Rhabditidae</taxon>
        <taxon>Peloderinae</taxon>
        <taxon>Caenorhabditis</taxon>
    </lineage>
</organism>
<comment type="caution">
    <text evidence="6">The sequence shown here is derived from an EMBL/GenBank/DDBJ whole genome shotgun (WGS) entry which is preliminary data.</text>
</comment>
<dbReference type="SUPFAM" id="SSF81296">
    <property type="entry name" value="E set domains"/>
    <property type="match status" value="1"/>
</dbReference>
<evidence type="ECO:0000313" key="7">
    <source>
        <dbReference type="Proteomes" id="UP001152747"/>
    </source>
</evidence>
<evidence type="ECO:0000256" key="4">
    <source>
        <dbReference type="SAM" id="SignalP"/>
    </source>
</evidence>
<keyword evidence="7" id="KW-1185">Reference proteome</keyword>
<dbReference type="Proteomes" id="UP001152747">
    <property type="component" value="Unassembled WGS sequence"/>
</dbReference>
<evidence type="ECO:0000256" key="3">
    <source>
        <dbReference type="ARBA" id="ARBA00022525"/>
    </source>
</evidence>
<comment type="subcellular location">
    <subcellularLocation>
        <location evidence="1">Secreted</location>
    </subcellularLocation>
</comment>
<feature type="chain" id="PRO_5040252774" description="MD-2-related lipid-recognition domain-containing protein" evidence="4">
    <location>
        <begin position="20"/>
        <end position="156"/>
    </location>
</feature>
<name>A0A9P1N7Y6_9PELO</name>
<feature type="signal peptide" evidence="4">
    <location>
        <begin position="1"/>
        <end position="19"/>
    </location>
</feature>
<reference evidence="6" key="1">
    <citation type="submission" date="2022-11" db="EMBL/GenBank/DDBJ databases">
        <authorList>
            <person name="Kikuchi T."/>
        </authorList>
    </citation>
    <scope>NUCLEOTIDE SEQUENCE</scope>
    <source>
        <strain evidence="6">PS1010</strain>
    </source>
</reference>
<evidence type="ECO:0000259" key="5">
    <source>
        <dbReference type="SMART" id="SM00737"/>
    </source>
</evidence>